<dbReference type="EC" id="2.7.1.26" evidence="1"/>
<evidence type="ECO:0000256" key="4">
    <source>
        <dbReference type="ARBA" id="ARBA00022679"/>
    </source>
</evidence>
<gene>
    <name evidence="9" type="ORF">A2319_00650</name>
</gene>
<keyword evidence="3" id="KW-0288">FMN</keyword>
<feature type="domain" description="Riboflavin kinase" evidence="8">
    <location>
        <begin position="10"/>
        <end position="125"/>
    </location>
</feature>
<protein>
    <recommendedName>
        <fullName evidence="1">riboflavin kinase</fullName>
        <ecNumber evidence="1">2.7.1.26</ecNumber>
    </recommendedName>
</protein>
<dbReference type="AlphaFoldDB" id="A0A1G2BA33"/>
<dbReference type="InterPro" id="IPR023468">
    <property type="entry name" value="Riboflavin_kinase"/>
</dbReference>
<evidence type="ECO:0000256" key="2">
    <source>
        <dbReference type="ARBA" id="ARBA00022630"/>
    </source>
</evidence>
<dbReference type="Gene3D" id="2.40.30.30">
    <property type="entry name" value="Riboflavin kinase-like"/>
    <property type="match status" value="1"/>
</dbReference>
<dbReference type="InterPro" id="IPR023465">
    <property type="entry name" value="Riboflavin_kinase_dom_sf"/>
</dbReference>
<evidence type="ECO:0000256" key="7">
    <source>
        <dbReference type="ARBA" id="ARBA00047880"/>
    </source>
</evidence>
<keyword evidence="6" id="KW-0067">ATP-binding</keyword>
<evidence type="ECO:0000313" key="10">
    <source>
        <dbReference type="Proteomes" id="UP000176420"/>
    </source>
</evidence>
<organism evidence="9 10">
    <name type="scientific">Candidatus Kerfeldbacteria bacterium RIFOXYB2_FULL_38_14</name>
    <dbReference type="NCBI Taxonomy" id="1798547"/>
    <lineage>
        <taxon>Bacteria</taxon>
        <taxon>Candidatus Kerfeldiibacteriota</taxon>
    </lineage>
</organism>
<dbReference type="SUPFAM" id="SSF82114">
    <property type="entry name" value="Riboflavin kinase-like"/>
    <property type="match status" value="1"/>
</dbReference>
<evidence type="ECO:0000256" key="3">
    <source>
        <dbReference type="ARBA" id="ARBA00022643"/>
    </source>
</evidence>
<dbReference type="InterPro" id="IPR015865">
    <property type="entry name" value="Riboflavin_kinase_bac/euk"/>
</dbReference>
<dbReference type="PANTHER" id="PTHR22749">
    <property type="entry name" value="RIBOFLAVIN KINASE/FMN ADENYLYLTRANSFERASE"/>
    <property type="match status" value="1"/>
</dbReference>
<keyword evidence="2" id="KW-0285">Flavoprotein</keyword>
<name>A0A1G2BA33_9BACT</name>
<evidence type="ECO:0000259" key="8">
    <source>
        <dbReference type="SMART" id="SM00904"/>
    </source>
</evidence>
<sequence length="126" mass="14763">MVKNKPLPRLLAGKVRKRRQRGRKLGFPTANLNLHQTVADGVYFSYAILKKVTYPALTFVGAAQTFAEKKRFIETYILDFNKNIYGQWLTVILLKKIRNNKKFKNKQTLLAAMQNDRKKARKFFKK</sequence>
<evidence type="ECO:0000256" key="1">
    <source>
        <dbReference type="ARBA" id="ARBA00012105"/>
    </source>
</evidence>
<comment type="catalytic activity">
    <reaction evidence="7">
        <text>riboflavin + ATP = FMN + ADP + H(+)</text>
        <dbReference type="Rhea" id="RHEA:14357"/>
        <dbReference type="ChEBI" id="CHEBI:15378"/>
        <dbReference type="ChEBI" id="CHEBI:30616"/>
        <dbReference type="ChEBI" id="CHEBI:57986"/>
        <dbReference type="ChEBI" id="CHEBI:58210"/>
        <dbReference type="ChEBI" id="CHEBI:456216"/>
        <dbReference type="EC" id="2.7.1.26"/>
    </reaction>
</comment>
<dbReference type="EMBL" id="MHKI01000026">
    <property type="protein sequence ID" value="OGY86063.1"/>
    <property type="molecule type" value="Genomic_DNA"/>
</dbReference>
<dbReference type="SMART" id="SM00904">
    <property type="entry name" value="Flavokinase"/>
    <property type="match status" value="1"/>
</dbReference>
<dbReference type="PANTHER" id="PTHR22749:SF6">
    <property type="entry name" value="RIBOFLAVIN KINASE"/>
    <property type="match status" value="1"/>
</dbReference>
<evidence type="ECO:0000256" key="6">
    <source>
        <dbReference type="ARBA" id="ARBA00022840"/>
    </source>
</evidence>
<keyword evidence="4" id="KW-0808">Transferase</keyword>
<evidence type="ECO:0000313" key="9">
    <source>
        <dbReference type="EMBL" id="OGY86063.1"/>
    </source>
</evidence>
<keyword evidence="5" id="KW-0547">Nucleotide-binding</keyword>
<dbReference type="Proteomes" id="UP000176420">
    <property type="component" value="Unassembled WGS sequence"/>
</dbReference>
<dbReference type="GO" id="GO:0009398">
    <property type="term" value="P:FMN biosynthetic process"/>
    <property type="evidence" value="ECO:0007669"/>
    <property type="project" value="TreeGrafter"/>
</dbReference>
<dbReference type="GO" id="GO:0009231">
    <property type="term" value="P:riboflavin biosynthetic process"/>
    <property type="evidence" value="ECO:0007669"/>
    <property type="project" value="InterPro"/>
</dbReference>
<comment type="caution">
    <text evidence="9">The sequence shown here is derived from an EMBL/GenBank/DDBJ whole genome shotgun (WGS) entry which is preliminary data.</text>
</comment>
<reference evidence="9 10" key="1">
    <citation type="journal article" date="2016" name="Nat. Commun.">
        <title>Thousands of microbial genomes shed light on interconnected biogeochemical processes in an aquifer system.</title>
        <authorList>
            <person name="Anantharaman K."/>
            <person name="Brown C.T."/>
            <person name="Hug L.A."/>
            <person name="Sharon I."/>
            <person name="Castelle C.J."/>
            <person name="Probst A.J."/>
            <person name="Thomas B.C."/>
            <person name="Singh A."/>
            <person name="Wilkins M.J."/>
            <person name="Karaoz U."/>
            <person name="Brodie E.L."/>
            <person name="Williams K.H."/>
            <person name="Hubbard S.S."/>
            <person name="Banfield J.F."/>
        </authorList>
    </citation>
    <scope>NUCLEOTIDE SEQUENCE [LARGE SCALE GENOMIC DNA]</scope>
</reference>
<dbReference type="GO" id="GO:0005524">
    <property type="term" value="F:ATP binding"/>
    <property type="evidence" value="ECO:0007669"/>
    <property type="project" value="UniProtKB-KW"/>
</dbReference>
<proteinExistence type="predicted"/>
<evidence type="ECO:0000256" key="5">
    <source>
        <dbReference type="ARBA" id="ARBA00022741"/>
    </source>
</evidence>
<dbReference type="GO" id="GO:0008531">
    <property type="term" value="F:riboflavin kinase activity"/>
    <property type="evidence" value="ECO:0007669"/>
    <property type="project" value="UniProtKB-EC"/>
</dbReference>
<accession>A0A1G2BA33</accession>
<dbReference type="Pfam" id="PF01687">
    <property type="entry name" value="Flavokinase"/>
    <property type="match status" value="1"/>
</dbReference>